<dbReference type="RefSeq" id="WP_131797786.1">
    <property type="nucleotide sequence ID" value="NZ_JAMXLT020000023.1"/>
</dbReference>
<gene>
    <name evidence="1" type="ORF">NG800_013345</name>
</gene>
<reference evidence="1 2" key="1">
    <citation type="submission" date="2023-11" db="EMBL/GenBank/DDBJ databases">
        <title>First isolation, identification, and characterization of non-pathogenic Epilithonimonas ginsengisoli isolated from diseased farmed rainbow trout (Oncorhynchus mykiss) in Chile.</title>
        <authorList>
            <person name="Miranda C.D."/>
            <person name="Irgang R."/>
            <person name="Concha C."/>
            <person name="Rojas R."/>
            <person name="Avendano R."/>
        </authorList>
    </citation>
    <scope>NUCLEOTIDE SEQUENCE [LARGE SCALE GENOMIC DNA]</scope>
    <source>
        <strain evidence="1 2">FP99</strain>
    </source>
</reference>
<evidence type="ECO:0000313" key="1">
    <source>
        <dbReference type="EMBL" id="MDW8549904.1"/>
    </source>
</evidence>
<dbReference type="Proteomes" id="UP001204439">
    <property type="component" value="Unassembled WGS sequence"/>
</dbReference>
<dbReference type="EMBL" id="JAMXLT020000023">
    <property type="protein sequence ID" value="MDW8549904.1"/>
    <property type="molecule type" value="Genomic_DNA"/>
</dbReference>
<proteinExistence type="predicted"/>
<evidence type="ECO:0008006" key="3">
    <source>
        <dbReference type="Google" id="ProtNLM"/>
    </source>
</evidence>
<accession>A0ABU4JJN0</accession>
<keyword evidence="2" id="KW-1185">Reference proteome</keyword>
<evidence type="ECO:0000313" key="2">
    <source>
        <dbReference type="Proteomes" id="UP001204439"/>
    </source>
</evidence>
<sequence length="76" mass="8911">MSEFHRMFGLSKSEDPPLSFIRFEDMKMPEETMPDYLILNFYKITHKDSIGSAKYGKDYYHFGKGELVFTATGKLF</sequence>
<comment type="caution">
    <text evidence="1">The sequence shown here is derived from an EMBL/GenBank/DDBJ whole genome shotgun (WGS) entry which is preliminary data.</text>
</comment>
<organism evidence="1 2">
    <name type="scientific">Epilithonimonas ginsengisoli</name>
    <dbReference type="NCBI Taxonomy" id="1245592"/>
    <lineage>
        <taxon>Bacteria</taxon>
        <taxon>Pseudomonadati</taxon>
        <taxon>Bacteroidota</taxon>
        <taxon>Flavobacteriia</taxon>
        <taxon>Flavobacteriales</taxon>
        <taxon>Weeksellaceae</taxon>
        <taxon>Chryseobacterium group</taxon>
        <taxon>Epilithonimonas</taxon>
    </lineage>
</organism>
<protein>
    <recommendedName>
        <fullName evidence="3">AraC family transcriptional regulator</fullName>
    </recommendedName>
</protein>
<name>A0ABU4JJN0_9FLAO</name>